<accession>A0ABM6JN86</accession>
<keyword evidence="2" id="KW-1185">Reference proteome</keyword>
<evidence type="ECO:0000313" key="1">
    <source>
        <dbReference type="EMBL" id="ARD23289.1"/>
    </source>
</evidence>
<proteinExistence type="predicted"/>
<reference evidence="1 2" key="1">
    <citation type="submission" date="2017-03" db="EMBL/GenBank/DDBJ databases">
        <title>Genome sequencing of Shewanella japonica KCTC 22435.</title>
        <authorList>
            <person name="Kim K.M."/>
        </authorList>
    </citation>
    <scope>NUCLEOTIDE SEQUENCE [LARGE SCALE GENOMIC DNA]</scope>
    <source>
        <strain evidence="1 2">KCTC 22435</strain>
    </source>
</reference>
<sequence>MEIFRFSENFAMDGWVMQEGIAVDILLLGVGGRSTTTLTQSKRSLENTAYFK</sequence>
<dbReference type="Proteomes" id="UP000191820">
    <property type="component" value="Chromosome"/>
</dbReference>
<name>A0ABM6JN86_9GAMM</name>
<gene>
    <name evidence="1" type="ORF">SJ2017_3012</name>
</gene>
<organism evidence="1 2">
    <name type="scientific">Shewanella japonica</name>
    <dbReference type="NCBI Taxonomy" id="93973"/>
    <lineage>
        <taxon>Bacteria</taxon>
        <taxon>Pseudomonadati</taxon>
        <taxon>Pseudomonadota</taxon>
        <taxon>Gammaproteobacteria</taxon>
        <taxon>Alteromonadales</taxon>
        <taxon>Shewanellaceae</taxon>
        <taxon>Shewanella</taxon>
    </lineage>
</organism>
<evidence type="ECO:0000313" key="2">
    <source>
        <dbReference type="Proteomes" id="UP000191820"/>
    </source>
</evidence>
<protein>
    <submittedName>
        <fullName evidence="1">Uncharacterized protein</fullName>
    </submittedName>
</protein>
<dbReference type="EMBL" id="CP020472">
    <property type="protein sequence ID" value="ARD23289.1"/>
    <property type="molecule type" value="Genomic_DNA"/>
</dbReference>